<feature type="compositionally biased region" description="Acidic residues" evidence="7">
    <location>
        <begin position="219"/>
        <end position="228"/>
    </location>
</feature>
<evidence type="ECO:0000256" key="6">
    <source>
        <dbReference type="RuleBase" id="RU366066"/>
    </source>
</evidence>
<dbReference type="PANTHER" id="PTHR23081:SF36">
    <property type="entry name" value="RNA POLYMERASE II SUBUNIT A C-TERMINAL DOMAIN PHOSPHATASE"/>
    <property type="match status" value="1"/>
</dbReference>
<comment type="catalytic activity">
    <reaction evidence="5 6">
        <text>O-phospho-L-threonyl-[protein] + H2O = L-threonyl-[protein] + phosphate</text>
        <dbReference type="Rhea" id="RHEA:47004"/>
        <dbReference type="Rhea" id="RHEA-COMP:11060"/>
        <dbReference type="Rhea" id="RHEA-COMP:11605"/>
        <dbReference type="ChEBI" id="CHEBI:15377"/>
        <dbReference type="ChEBI" id="CHEBI:30013"/>
        <dbReference type="ChEBI" id="CHEBI:43474"/>
        <dbReference type="ChEBI" id="CHEBI:61977"/>
        <dbReference type="EC" id="3.1.3.16"/>
    </reaction>
</comment>
<feature type="compositionally biased region" description="Polar residues" evidence="7">
    <location>
        <begin position="444"/>
        <end position="455"/>
    </location>
</feature>
<dbReference type="Gene3D" id="3.40.50.1000">
    <property type="entry name" value="HAD superfamily/HAD-like"/>
    <property type="match status" value="1"/>
</dbReference>
<evidence type="ECO:0000256" key="7">
    <source>
        <dbReference type="SAM" id="MobiDB-lite"/>
    </source>
</evidence>
<comment type="catalytic activity">
    <reaction evidence="4 6">
        <text>O-phospho-L-seryl-[protein] + H2O = L-seryl-[protein] + phosphate</text>
        <dbReference type="Rhea" id="RHEA:20629"/>
        <dbReference type="Rhea" id="RHEA-COMP:9863"/>
        <dbReference type="Rhea" id="RHEA-COMP:11604"/>
        <dbReference type="ChEBI" id="CHEBI:15377"/>
        <dbReference type="ChEBI" id="CHEBI:29999"/>
        <dbReference type="ChEBI" id="CHEBI:43474"/>
        <dbReference type="ChEBI" id="CHEBI:83421"/>
        <dbReference type="EC" id="3.1.3.16"/>
    </reaction>
</comment>
<keyword evidence="2 6" id="KW-0378">Hydrolase</keyword>
<evidence type="ECO:0000259" key="9">
    <source>
        <dbReference type="PROSITE" id="PS50969"/>
    </source>
</evidence>
<dbReference type="Pfam" id="PF03031">
    <property type="entry name" value="NIF"/>
    <property type="match status" value="1"/>
</dbReference>
<feature type="compositionally biased region" description="Acidic residues" evidence="7">
    <location>
        <begin position="884"/>
        <end position="912"/>
    </location>
</feature>
<dbReference type="InterPro" id="IPR039189">
    <property type="entry name" value="Fcp1"/>
</dbReference>
<feature type="region of interest" description="Disordered" evidence="7">
    <location>
        <begin position="480"/>
        <end position="516"/>
    </location>
</feature>
<feature type="domain" description="FCP1 homology" evidence="9">
    <location>
        <begin position="156"/>
        <end position="393"/>
    </location>
</feature>
<dbReference type="InterPro" id="IPR023214">
    <property type="entry name" value="HAD_sf"/>
</dbReference>
<dbReference type="GO" id="GO:0008420">
    <property type="term" value="F:RNA polymerase II CTD heptapeptide repeat phosphatase activity"/>
    <property type="evidence" value="ECO:0007669"/>
    <property type="project" value="UniProtKB-UniRule"/>
</dbReference>
<organism evidence="10 11">
    <name type="scientific">Phellinidium pouzarii</name>
    <dbReference type="NCBI Taxonomy" id="167371"/>
    <lineage>
        <taxon>Eukaryota</taxon>
        <taxon>Fungi</taxon>
        <taxon>Dikarya</taxon>
        <taxon>Basidiomycota</taxon>
        <taxon>Agaricomycotina</taxon>
        <taxon>Agaricomycetes</taxon>
        <taxon>Hymenochaetales</taxon>
        <taxon>Hymenochaetaceae</taxon>
        <taxon>Phellinidium</taxon>
    </lineage>
</organism>
<comment type="caution">
    <text evidence="10">The sequence shown here is derived from an EMBL/GenBank/DDBJ whole genome shotgun (WGS) entry which is preliminary data.</text>
</comment>
<evidence type="ECO:0000256" key="1">
    <source>
        <dbReference type="ARBA" id="ARBA00004123"/>
    </source>
</evidence>
<feature type="compositionally biased region" description="Polar residues" evidence="7">
    <location>
        <begin position="779"/>
        <end position="791"/>
    </location>
</feature>
<comment type="function">
    <text evidence="6">This promotes the activity of RNA polymerase II.</text>
</comment>
<dbReference type="PROSITE" id="PS50969">
    <property type="entry name" value="FCP1"/>
    <property type="match status" value="1"/>
</dbReference>
<dbReference type="SMART" id="SM00292">
    <property type="entry name" value="BRCT"/>
    <property type="match status" value="1"/>
</dbReference>
<evidence type="ECO:0000313" key="11">
    <source>
        <dbReference type="Proteomes" id="UP000308199"/>
    </source>
</evidence>
<dbReference type="EMBL" id="SGPK01000553">
    <property type="protein sequence ID" value="THH02377.1"/>
    <property type="molecule type" value="Genomic_DNA"/>
</dbReference>
<comment type="subcellular location">
    <subcellularLocation>
        <location evidence="1 6">Nucleus</location>
    </subcellularLocation>
</comment>
<dbReference type="SMART" id="SM00577">
    <property type="entry name" value="CPDc"/>
    <property type="match status" value="1"/>
</dbReference>
<feature type="compositionally biased region" description="Low complexity" evidence="7">
    <location>
        <begin position="683"/>
        <end position="698"/>
    </location>
</feature>
<feature type="region of interest" description="Disordered" evidence="7">
    <location>
        <begin position="682"/>
        <end position="721"/>
    </location>
</feature>
<evidence type="ECO:0000256" key="3">
    <source>
        <dbReference type="ARBA" id="ARBA00023242"/>
    </source>
</evidence>
<dbReference type="CDD" id="cd07521">
    <property type="entry name" value="HAD_FCP1-like"/>
    <property type="match status" value="1"/>
</dbReference>
<dbReference type="InterPro" id="IPR036420">
    <property type="entry name" value="BRCT_dom_sf"/>
</dbReference>
<dbReference type="GO" id="GO:0005634">
    <property type="term" value="C:nucleus"/>
    <property type="evidence" value="ECO:0007669"/>
    <property type="project" value="UniProtKB-SubCell"/>
</dbReference>
<dbReference type="SUPFAM" id="SSF56784">
    <property type="entry name" value="HAD-like"/>
    <property type="match status" value="1"/>
</dbReference>
<dbReference type="PANTHER" id="PTHR23081">
    <property type="entry name" value="RNA POLYMERASE II CTD PHOSPHATASE"/>
    <property type="match status" value="1"/>
</dbReference>
<feature type="compositionally biased region" description="Low complexity" evidence="7">
    <location>
        <begin position="208"/>
        <end position="218"/>
    </location>
</feature>
<feature type="region of interest" description="Disordered" evidence="7">
    <location>
        <begin position="194"/>
        <end position="233"/>
    </location>
</feature>
<dbReference type="SUPFAM" id="SSF52113">
    <property type="entry name" value="BRCT domain"/>
    <property type="match status" value="1"/>
</dbReference>
<reference evidence="10 11" key="1">
    <citation type="submission" date="2019-02" db="EMBL/GenBank/DDBJ databases">
        <title>Genome sequencing of the rare red list fungi Phellinidium pouzarii.</title>
        <authorList>
            <person name="Buettner E."/>
            <person name="Kellner H."/>
        </authorList>
    </citation>
    <scope>NUCLEOTIDE SEQUENCE [LARGE SCALE GENOMIC DNA]</scope>
    <source>
        <strain evidence="10 11">DSM 108285</strain>
    </source>
</reference>
<keyword evidence="11" id="KW-1185">Reference proteome</keyword>
<accession>A0A4S4KV16</accession>
<evidence type="ECO:0000256" key="4">
    <source>
        <dbReference type="ARBA" id="ARBA00047761"/>
    </source>
</evidence>
<feature type="domain" description="BRCT" evidence="8">
    <location>
        <begin position="581"/>
        <end position="676"/>
    </location>
</feature>
<dbReference type="InterPro" id="IPR011947">
    <property type="entry name" value="FCP1_euk"/>
</dbReference>
<feature type="region of interest" description="Disordered" evidence="7">
    <location>
        <begin position="769"/>
        <end position="912"/>
    </location>
</feature>
<dbReference type="Gene3D" id="3.40.50.10190">
    <property type="entry name" value="BRCT domain"/>
    <property type="match status" value="1"/>
</dbReference>
<dbReference type="InterPro" id="IPR004274">
    <property type="entry name" value="FCP1_dom"/>
</dbReference>
<name>A0A4S4KV16_9AGAM</name>
<evidence type="ECO:0000256" key="2">
    <source>
        <dbReference type="ARBA" id="ARBA00022801"/>
    </source>
</evidence>
<dbReference type="PROSITE" id="PS50172">
    <property type="entry name" value="BRCT"/>
    <property type="match status" value="1"/>
</dbReference>
<dbReference type="InterPro" id="IPR001357">
    <property type="entry name" value="BRCT_dom"/>
</dbReference>
<evidence type="ECO:0000256" key="5">
    <source>
        <dbReference type="ARBA" id="ARBA00048336"/>
    </source>
</evidence>
<feature type="compositionally biased region" description="Low complexity" evidence="7">
    <location>
        <begin position="414"/>
        <end position="434"/>
    </location>
</feature>
<dbReference type="Pfam" id="PF12738">
    <property type="entry name" value="PTCB-BRCT"/>
    <property type="match status" value="1"/>
</dbReference>
<dbReference type="Proteomes" id="UP000308199">
    <property type="component" value="Unassembled WGS sequence"/>
</dbReference>
<sequence length="912" mass="101038">MSEETVIFFPETLPYPFTVRSLVARAGESVKSGHKLLNYAFAHRTVGAANPPETRFGSWDGTFEGELKAWNVKVGDVITRERANARPALRILEPCKHGVQFNGLCALCGINMDSFDYTGRTESSRATIQMTHSASGPTVSLEEAQRLEQETAEHLLKMRKLSLIVDLDQTIVHATVDPTVGDWIAEGESWEERNARRQAKKNAENDVSGENGSENSDASSDEEDEEEVNPNWEALKDVKKFRLPADNFNAPRTRWKDKSKDKGIQNDGCLYYVKPRPGWQEFLSSVATKYEMHVYTMGTRAYAEEVCAAIDPDGHLFGGRILSRDESGSRHLKRLTQKSLRRLFPCDTSMVVIIDDRADVWEWSPNLIKVVPYDFFVGIGDINSNFLPKVDALGAAQSTQDSPIPSTDLHKSLSSESTSSNPLSSPPTVSLSSLSEEETDETTVHPTDGQQSVVKTNMITQNTLALEAQVEERPLARKQEQLESDDGVGNADDSALSPELTDNTSQNGAVVDQSEHLKVKHHRKALLKNDDDELTRLLNEVHRRFFTAYDNRSPEKNASKQRKLGSQREVPYDVKFIIPSIRKETFKDLHMLFSGVIPTNTRVDHEATDIWRMARAFGATCHKDLSTNVTHVVTTKRGTQKVEKARLLEGVFVVWLQWFTDSVARWKRQDEHNYLLDDTQSLSPHADAASSPPSDPNAISTDTDPEALVGDGDDEESSDHMLNAIPDSESLAAPSEGLAEVNDVDTDADLDLGGVDWQDVNDEVDAAMMESDSEDDDTQSVGSTSGLSSAVSEDELVADEAVNLPQTPRRRLKRLRSVTPSEVGTLPEGLRSPLAKRKKLAADRTGMSRLKEAVSVHDLATTDEDDSVEMNASNPATPVHDNGSDDSTEEESDEGEETDDDFLARELEEELG</sequence>
<feature type="region of interest" description="Disordered" evidence="7">
    <location>
        <begin position="397"/>
        <end position="455"/>
    </location>
</feature>
<keyword evidence="3 6" id="KW-0539">Nucleus</keyword>
<protein>
    <recommendedName>
        <fullName evidence="6">RNA polymerase II subunit A C-terminal domain phosphatase</fullName>
        <ecNumber evidence="6">3.1.3.16</ecNumber>
    </recommendedName>
</protein>
<evidence type="ECO:0000313" key="10">
    <source>
        <dbReference type="EMBL" id="THH02377.1"/>
    </source>
</evidence>
<dbReference type="InterPro" id="IPR036412">
    <property type="entry name" value="HAD-like_sf"/>
</dbReference>
<dbReference type="CDD" id="cd17729">
    <property type="entry name" value="BRCT_CTDP1"/>
    <property type="match status" value="1"/>
</dbReference>
<feature type="compositionally biased region" description="Acidic residues" evidence="7">
    <location>
        <begin position="769"/>
        <end position="778"/>
    </location>
</feature>
<dbReference type="AlphaFoldDB" id="A0A4S4KV16"/>
<gene>
    <name evidence="10" type="ORF">EW145_g6760</name>
</gene>
<proteinExistence type="predicted"/>
<dbReference type="OrthoDB" id="10249888at2759"/>
<dbReference type="NCBIfam" id="TIGR02250">
    <property type="entry name" value="FCP1_euk"/>
    <property type="match status" value="1"/>
</dbReference>
<dbReference type="EC" id="3.1.3.16" evidence="6"/>
<evidence type="ECO:0000259" key="8">
    <source>
        <dbReference type="PROSITE" id="PS50172"/>
    </source>
</evidence>